<evidence type="ECO:0000313" key="7">
    <source>
        <dbReference type="EMBL" id="KAG2398552.1"/>
    </source>
</evidence>
<dbReference type="SMART" id="SM00255">
    <property type="entry name" value="TIR"/>
    <property type="match status" value="2"/>
</dbReference>
<dbReference type="PANTHER" id="PTHR11017">
    <property type="entry name" value="LEUCINE-RICH REPEAT-CONTAINING PROTEIN"/>
    <property type="match status" value="1"/>
</dbReference>
<dbReference type="PANTHER" id="PTHR11017:SF263">
    <property type="entry name" value="ADP-RIBOSYL CYCLASE_CYCLIC ADP-RIBOSE HYDROLASE"/>
    <property type="match status" value="1"/>
</dbReference>
<comment type="caution">
    <text evidence="7">The sequence shown here is derived from an EMBL/GenBank/DDBJ whole genome shotgun (WGS) entry which is preliminary data.</text>
</comment>
<dbReference type="Proteomes" id="UP000743370">
    <property type="component" value="Unassembled WGS sequence"/>
</dbReference>
<dbReference type="InterPro" id="IPR027417">
    <property type="entry name" value="P-loop_NTPase"/>
</dbReference>
<organism evidence="7 8">
    <name type="scientific">Phaseolus angularis</name>
    <name type="common">Azuki bean</name>
    <name type="synonym">Vigna angularis</name>
    <dbReference type="NCBI Taxonomy" id="3914"/>
    <lineage>
        <taxon>Eukaryota</taxon>
        <taxon>Viridiplantae</taxon>
        <taxon>Streptophyta</taxon>
        <taxon>Embryophyta</taxon>
        <taxon>Tracheophyta</taxon>
        <taxon>Spermatophyta</taxon>
        <taxon>Magnoliopsida</taxon>
        <taxon>eudicotyledons</taxon>
        <taxon>Gunneridae</taxon>
        <taxon>Pentapetalae</taxon>
        <taxon>rosids</taxon>
        <taxon>fabids</taxon>
        <taxon>Fabales</taxon>
        <taxon>Fabaceae</taxon>
        <taxon>Papilionoideae</taxon>
        <taxon>50 kb inversion clade</taxon>
        <taxon>NPAAA clade</taxon>
        <taxon>indigoferoid/millettioid clade</taxon>
        <taxon>Phaseoleae</taxon>
        <taxon>Vigna</taxon>
    </lineage>
</organism>
<evidence type="ECO:0000256" key="3">
    <source>
        <dbReference type="ARBA" id="ARBA00023027"/>
    </source>
</evidence>
<dbReference type="GO" id="GO:0006952">
    <property type="term" value="P:defense response"/>
    <property type="evidence" value="ECO:0007669"/>
    <property type="project" value="InterPro"/>
</dbReference>
<dbReference type="PRINTS" id="PR00364">
    <property type="entry name" value="DISEASERSIST"/>
</dbReference>
<dbReference type="PROSITE" id="PS50104">
    <property type="entry name" value="TIR"/>
    <property type="match status" value="2"/>
</dbReference>
<keyword evidence="4" id="KW-1133">Transmembrane helix</keyword>
<dbReference type="InterPro" id="IPR058192">
    <property type="entry name" value="WHD_ROQ1-like"/>
</dbReference>
<evidence type="ECO:0000256" key="2">
    <source>
        <dbReference type="ARBA" id="ARBA00022737"/>
    </source>
</evidence>
<evidence type="ECO:0000256" key="1">
    <source>
        <dbReference type="ARBA" id="ARBA00022614"/>
    </source>
</evidence>
<dbReference type="GO" id="GO:0043531">
    <property type="term" value="F:ADP binding"/>
    <property type="evidence" value="ECO:0007669"/>
    <property type="project" value="InterPro"/>
</dbReference>
<keyword evidence="1" id="KW-0433">Leucine-rich repeat</keyword>
<evidence type="ECO:0000256" key="5">
    <source>
        <dbReference type="SAM" id="SignalP"/>
    </source>
</evidence>
<feature type="transmembrane region" description="Helical" evidence="4">
    <location>
        <begin position="1066"/>
        <end position="1087"/>
    </location>
</feature>
<feature type="domain" description="TIR" evidence="6">
    <location>
        <begin position="1106"/>
        <end position="1270"/>
    </location>
</feature>
<protein>
    <submittedName>
        <fullName evidence="7">TMV resistance protein</fullName>
    </submittedName>
</protein>
<dbReference type="InterPro" id="IPR032675">
    <property type="entry name" value="LRR_dom_sf"/>
</dbReference>
<keyword evidence="3" id="KW-0520">NAD</keyword>
<dbReference type="Pfam" id="PF01582">
    <property type="entry name" value="TIR"/>
    <property type="match status" value="2"/>
</dbReference>
<dbReference type="InterPro" id="IPR042197">
    <property type="entry name" value="Apaf_helical"/>
</dbReference>
<dbReference type="Pfam" id="PF23282">
    <property type="entry name" value="WHD_ROQ1"/>
    <property type="match status" value="2"/>
</dbReference>
<dbReference type="Pfam" id="PF00931">
    <property type="entry name" value="NB-ARC"/>
    <property type="match status" value="2"/>
</dbReference>
<evidence type="ECO:0000256" key="4">
    <source>
        <dbReference type="SAM" id="Phobius"/>
    </source>
</evidence>
<dbReference type="GO" id="GO:0007165">
    <property type="term" value="P:signal transduction"/>
    <property type="evidence" value="ECO:0007669"/>
    <property type="project" value="InterPro"/>
</dbReference>
<dbReference type="InterPro" id="IPR000157">
    <property type="entry name" value="TIR_dom"/>
</dbReference>
<reference evidence="7 8" key="1">
    <citation type="submission" date="2020-05" db="EMBL/GenBank/DDBJ databases">
        <title>Vigna angularis (adzuki bean) Var. LongXiaoDou No. 4 denovo assembly.</title>
        <authorList>
            <person name="Xiang H."/>
        </authorList>
    </citation>
    <scope>NUCLEOTIDE SEQUENCE [LARGE SCALE GENOMIC DNA]</scope>
    <source>
        <tissue evidence="7">Leaf</tissue>
    </source>
</reference>
<evidence type="ECO:0000259" key="6">
    <source>
        <dbReference type="PROSITE" id="PS50104"/>
    </source>
</evidence>
<feature type="domain" description="TIR" evidence="6">
    <location>
        <begin position="48"/>
        <end position="196"/>
    </location>
</feature>
<proteinExistence type="predicted"/>
<dbReference type="SMART" id="SM00382">
    <property type="entry name" value="AAA"/>
    <property type="match status" value="2"/>
</dbReference>
<dbReference type="InterPro" id="IPR035897">
    <property type="entry name" value="Toll_tir_struct_dom_sf"/>
</dbReference>
<evidence type="ECO:0000313" key="8">
    <source>
        <dbReference type="Proteomes" id="UP000743370"/>
    </source>
</evidence>
<dbReference type="EMBL" id="JABFOF010000004">
    <property type="protein sequence ID" value="KAG2398552.1"/>
    <property type="molecule type" value="Genomic_DNA"/>
</dbReference>
<dbReference type="Gene3D" id="3.80.10.10">
    <property type="entry name" value="Ribonuclease Inhibitor"/>
    <property type="match status" value="2"/>
</dbReference>
<dbReference type="Gene3D" id="3.40.50.10140">
    <property type="entry name" value="Toll/interleukin-1 receptor homology (TIR) domain"/>
    <property type="match status" value="2"/>
</dbReference>
<keyword evidence="5" id="KW-0732">Signal</keyword>
<dbReference type="SUPFAM" id="SSF52058">
    <property type="entry name" value="L domain-like"/>
    <property type="match status" value="2"/>
</dbReference>
<accession>A0A8T0KHU4</accession>
<gene>
    <name evidence="7" type="ORF">HKW66_Vig0089670</name>
</gene>
<dbReference type="InterPro" id="IPR002182">
    <property type="entry name" value="NB-ARC"/>
</dbReference>
<dbReference type="InterPro" id="IPR044974">
    <property type="entry name" value="Disease_R_plants"/>
</dbReference>
<keyword evidence="4" id="KW-0812">Transmembrane</keyword>
<sequence length="2050" mass="234840">MLNFCGSYSFIRVLFSFVSWLFGGLKGAEEKPTTDNNDPTIDNNDPKIKHDVFVSFRGKDVHRGFLSHLTEAFQRRNIDAFVADNNLEKGEEIWPSLVEAIEGSSISLVIFSQNYVSSRWCLEELVTILECREKYGTSVLPVFYYVEPTYVRHQSEVQRWRRALKLASRLAGINSSKFSGDAELVKEIVNEVLKRLVKQSINTKGLVGIDEKIAAIESLMTEEPKQTRLIGIWGMGGIGKTTLAEEVFNKLQSEYEGSYFAASETDRSNKHELISLKEKMFSKLLGYDVKIDTPNSLPKGIVRRIGCMKVLIVLDGVNESEQLEKLLGTLDNFGSGSRIIVTTRDEQVLRANKADKIYQLKEFNFDKALELFHLNAFKTNDHVQEYKELSKRVVDYAQGIPLVVKVLAGLLHGKNKEEWESMLGKLKKMPPKEVYEVMKLSYDSLDRKGKQIFLDLACFFLRTHVAVNVDYLKSLLKDDDSDNSVAFELGRLKDKALITISDDNTVSIHDSLQEIAWEIVRQESVEHPGNRSRLWELNDICEALKNDKVKEAIRSIRVHLPTIKEQKLVPQILEINMSKLKFLEVFVCDRYDELTLLKGPQFLATELRFLSWYQYPLKSLPENFSAEKLVILKLRNGRMEKLWDGVKNMVNLKQVDLSRSQNLKKLPDLSKATNLEVLLLMSCSSLTSVHPSIFSLPKLVKLDLLCCTSLTTLGSSSSSCNLSFLNLGRCTNLRKFLLISENIKKLRLGNTMVKELPSSISNFNQLLHLDISFCSKLRTIPKLPLSLETLNARECQSLKTILFPSPAVEQLKENRKGILFWKCTNLDNQTLVAIGLNVQMNVMNYANQHISTPCHNHVEHCDDDNCDSYSGVYVYPGSRVPKWLEYKTRKDSIIIDLSSAPPSLLIGFIFCFVLGKYHNTDVDRFEVMITIDGEDEGKNISVPIYIDYGYEKTESDHVCVMYEQRCSTFLNNRAKNQTRFKIQVTVEEALSHKFLKGFGVSLINRSTYKNFIQEMQLRESQYQFRQSRCSSHLSIIEKRVGPPLHLFSEAFFQSNTIPSFSLFDKLYLYLFVSCSFLCVLFFFSLLFRKLNGTEKNPMSNNNSPQINYDVFVSFRGEDIRDGFLSHLTEAFDVKKINAFVDDKLEKGEELWPSLVEAIEGSSISLIIFSPDYASSPWCLKELVSILQCKEKYEQTVIPVFYHVKPTDVRHQSSDGYRKAFADHERKHNNEVQLWRDVFEKSAYLSGLESSKFRNDADLLKAIVDLVLRRFAKSLVNSKGLVGIDKRIADVESLIHRESEKTSLIGLWGMGGIGKTTLAEEVYNKLRSKYGGCYFLVNVREQLSRHGKDCLRNEIFSALLLRDVKIDTPNSLPEYIVRRIHRMKVLIVLDDVNDSDHIGDLLGALDNFGSGSIIIVTTRDEQVLKANKADEIYHLREFTSDEALELFNLNAFNQSVHQRQYDKLSKRIVHYAKGLPLILNVLAHRLHGKNEDVWESELDKLKKVLPTKVYDVIKLSYDDLDRKEKQIFLDLACFLCISSVKITTGYLKYLLKDGERDNSVVVALERLKDKALITFSKDNVVSMHDSIKEMAWEIVRQESPEDPGNRSRLWDPDDIYEAFKNDKVSEAIRSIQINLLTLKGKKLAPHIPKMSRLRFVEIHGEEDDHAYYGKFRAEEQGLQFSATEIRFLFWKCYALKSLPDIFSFEKIVILKLELGRTEKLWDGVQNLVNLKELDLTGSRSLKELPDLSKAKYIEVLCLGSCSGLTRLPSSFANHTQLLYLDISHCPEILTIPELPLSLETLYAGSCISLKTVFFHSTVVEQSKKNRKQVSFDNCMNLDEPSLEAIWLNARINVMKFAYQHLSAAKQDDFQNYNDYDKNYDSYQAFYGYPGSSVPEWLEYKSRKYSVIIDLSSAPPSPVYGFILCFVLLGELDKLKVNIVISDCEGKGVMDRVRVKLNCKFRNTFVNKWSSFESQKVVVMYDQKCSNFLNNIAKSLTRFKIMVRTATKDDGSFYSKRIMVGLSGFGVSIIRTSTYSSYMQQMELCDSMYHLR</sequence>
<keyword evidence="4" id="KW-0472">Membrane</keyword>
<name>A0A8T0KHU4_PHAAN</name>
<dbReference type="Gene3D" id="1.10.8.430">
    <property type="entry name" value="Helical domain of apoptotic protease-activating factors"/>
    <property type="match status" value="2"/>
</dbReference>
<dbReference type="SUPFAM" id="SSF52200">
    <property type="entry name" value="Toll/Interleukin receptor TIR domain"/>
    <property type="match status" value="2"/>
</dbReference>
<dbReference type="Gene3D" id="3.40.50.300">
    <property type="entry name" value="P-loop containing nucleotide triphosphate hydrolases"/>
    <property type="match status" value="2"/>
</dbReference>
<feature type="signal peptide" evidence="5">
    <location>
        <begin position="1"/>
        <end position="30"/>
    </location>
</feature>
<keyword evidence="2" id="KW-0677">Repeat</keyword>
<dbReference type="FunFam" id="3.40.50.10140:FF:000007">
    <property type="entry name" value="Disease resistance protein (TIR-NBS-LRR class)"/>
    <property type="match status" value="2"/>
</dbReference>
<dbReference type="SUPFAM" id="SSF52540">
    <property type="entry name" value="P-loop containing nucleoside triphosphate hydrolases"/>
    <property type="match status" value="2"/>
</dbReference>
<feature type="chain" id="PRO_5035752414" evidence="5">
    <location>
        <begin position="31"/>
        <end position="2050"/>
    </location>
</feature>
<dbReference type="InterPro" id="IPR003593">
    <property type="entry name" value="AAA+_ATPase"/>
</dbReference>